<evidence type="ECO:0000256" key="2">
    <source>
        <dbReference type="ARBA" id="ARBA00004184"/>
    </source>
</evidence>
<dbReference type="EMBL" id="SRLE01000009">
    <property type="protein sequence ID" value="TGD72579.1"/>
    <property type="molecule type" value="Genomic_DNA"/>
</dbReference>
<dbReference type="GO" id="GO:0045259">
    <property type="term" value="C:proton-transporting ATP synthase complex"/>
    <property type="evidence" value="ECO:0007669"/>
    <property type="project" value="UniProtKB-KW"/>
</dbReference>
<dbReference type="Gene3D" id="2.60.15.10">
    <property type="entry name" value="F0F1 ATP synthase delta/epsilon subunit, N-terminal"/>
    <property type="match status" value="1"/>
</dbReference>
<evidence type="ECO:0000259" key="11">
    <source>
        <dbReference type="Pfam" id="PF02823"/>
    </source>
</evidence>
<proteinExistence type="inferred from homology"/>
<evidence type="ECO:0000256" key="4">
    <source>
        <dbReference type="ARBA" id="ARBA00014480"/>
    </source>
</evidence>
<evidence type="ECO:0000256" key="6">
    <source>
        <dbReference type="ARBA" id="ARBA00023065"/>
    </source>
</evidence>
<comment type="subcellular location">
    <subcellularLocation>
        <location evidence="2">Endomembrane system</location>
        <topology evidence="2">Peripheral membrane protein</topology>
    </subcellularLocation>
</comment>
<dbReference type="AlphaFoldDB" id="A0A4Z0LZ76"/>
<evidence type="ECO:0000256" key="5">
    <source>
        <dbReference type="ARBA" id="ARBA00022448"/>
    </source>
</evidence>
<sequence length="136" mass="15281">MNSFSLHLLDSSGGEHIDGVTSFVGEDETGSFGLLAGHAHTLAVLRPGLARFRRGADDWSYLASPGALIHFRGDTLTYSTRRYFRGDDDAAIMQRLQQQMQAESELHLAIEHLRGMERDMLKRLWDMQRHKPGIAS</sequence>
<dbReference type="InterPro" id="IPR036771">
    <property type="entry name" value="ATPsynth_dsu/esu_N"/>
</dbReference>
<dbReference type="GO" id="GO:0046933">
    <property type="term" value="F:proton-transporting ATP synthase activity, rotational mechanism"/>
    <property type="evidence" value="ECO:0007669"/>
    <property type="project" value="InterPro"/>
</dbReference>
<evidence type="ECO:0000256" key="7">
    <source>
        <dbReference type="ARBA" id="ARBA00023136"/>
    </source>
</evidence>
<dbReference type="SUPFAM" id="SSF51344">
    <property type="entry name" value="Epsilon subunit of F1F0-ATP synthase N-terminal domain"/>
    <property type="match status" value="1"/>
</dbReference>
<evidence type="ECO:0000256" key="1">
    <source>
        <dbReference type="ARBA" id="ARBA00003543"/>
    </source>
</evidence>
<keyword evidence="7" id="KW-0472">Membrane</keyword>
<evidence type="ECO:0000313" key="13">
    <source>
        <dbReference type="Proteomes" id="UP000298050"/>
    </source>
</evidence>
<accession>A0A4Z0LZ76</accession>
<dbReference type="InterPro" id="IPR020546">
    <property type="entry name" value="ATP_synth_F1_dsu/esu_N"/>
</dbReference>
<comment type="similarity">
    <text evidence="3">Belongs to the ATPase epsilon chain family.</text>
</comment>
<evidence type="ECO:0000256" key="10">
    <source>
        <dbReference type="ARBA" id="ARBA00031795"/>
    </source>
</evidence>
<keyword evidence="13" id="KW-1185">Reference proteome</keyword>
<reference evidence="12 13" key="1">
    <citation type="submission" date="2019-04" db="EMBL/GenBank/DDBJ databases">
        <title>Taxonomy of novel Haliea sp. from mangrove soil of West Coast of India.</title>
        <authorList>
            <person name="Verma A."/>
            <person name="Kumar P."/>
            <person name="Krishnamurthi S."/>
        </authorList>
    </citation>
    <scope>NUCLEOTIDE SEQUENCE [LARGE SCALE GENOMIC DNA]</scope>
    <source>
        <strain evidence="12 13">SAOS-164</strain>
    </source>
</reference>
<keyword evidence="6" id="KW-0406">Ion transport</keyword>
<dbReference type="Proteomes" id="UP000298050">
    <property type="component" value="Unassembled WGS sequence"/>
</dbReference>
<name>A0A4Z0LZ76_9GAMM</name>
<evidence type="ECO:0000256" key="8">
    <source>
        <dbReference type="ARBA" id="ARBA00023196"/>
    </source>
</evidence>
<organism evidence="12 13">
    <name type="scientific">Mangrovimicrobium sediminis</name>
    <dbReference type="NCBI Taxonomy" id="2562682"/>
    <lineage>
        <taxon>Bacteria</taxon>
        <taxon>Pseudomonadati</taxon>
        <taxon>Pseudomonadota</taxon>
        <taxon>Gammaproteobacteria</taxon>
        <taxon>Cellvibrionales</taxon>
        <taxon>Halieaceae</taxon>
        <taxon>Mangrovimicrobium</taxon>
    </lineage>
</organism>
<dbReference type="OrthoDB" id="272739at2"/>
<gene>
    <name evidence="12" type="ORF">E4634_13720</name>
</gene>
<comment type="caution">
    <text evidence="12">The sequence shown here is derived from an EMBL/GenBank/DDBJ whole genome shotgun (WGS) entry which is preliminary data.</text>
</comment>
<dbReference type="CDD" id="cd12152">
    <property type="entry name" value="F1-ATPase_delta"/>
    <property type="match status" value="1"/>
</dbReference>
<comment type="function">
    <text evidence="1">Produces ATP from ADP in the presence of a proton gradient across the membrane.</text>
</comment>
<feature type="domain" description="ATP synthase F1 complex delta/epsilon subunit N-terminal" evidence="11">
    <location>
        <begin position="20"/>
        <end position="77"/>
    </location>
</feature>
<dbReference type="InterPro" id="IPR001469">
    <property type="entry name" value="ATP_synth_F1_dsu/esu"/>
</dbReference>
<dbReference type="RefSeq" id="WP_135444827.1">
    <property type="nucleotide sequence ID" value="NZ_SRLE01000009.1"/>
</dbReference>
<evidence type="ECO:0000256" key="9">
    <source>
        <dbReference type="ARBA" id="ARBA00030215"/>
    </source>
</evidence>
<keyword evidence="8" id="KW-0139">CF(1)</keyword>
<evidence type="ECO:0000256" key="3">
    <source>
        <dbReference type="ARBA" id="ARBA00005712"/>
    </source>
</evidence>
<keyword evidence="8" id="KW-0066">ATP synthesis</keyword>
<dbReference type="GO" id="GO:0012505">
    <property type="term" value="C:endomembrane system"/>
    <property type="evidence" value="ECO:0007669"/>
    <property type="project" value="UniProtKB-SubCell"/>
</dbReference>
<protein>
    <recommendedName>
        <fullName evidence="4">ATP synthase epsilon chain</fullName>
    </recommendedName>
    <alternativeName>
        <fullName evidence="10">ATP synthase F1 sector epsilon subunit</fullName>
    </alternativeName>
    <alternativeName>
        <fullName evidence="9">F-ATPase epsilon subunit</fullName>
    </alternativeName>
</protein>
<keyword evidence="5" id="KW-0813">Transport</keyword>
<evidence type="ECO:0000313" key="12">
    <source>
        <dbReference type="EMBL" id="TGD72579.1"/>
    </source>
</evidence>
<dbReference type="Pfam" id="PF02823">
    <property type="entry name" value="ATP-synt_DE_N"/>
    <property type="match status" value="1"/>
</dbReference>